<evidence type="ECO:0000259" key="6">
    <source>
        <dbReference type="PROSITE" id="PS50049"/>
    </source>
</evidence>
<dbReference type="InterPro" id="IPR008983">
    <property type="entry name" value="Tumour_necrosis_fac-like_dom"/>
</dbReference>
<organism evidence="7 8">
    <name type="scientific">Sinanodonta woodiana</name>
    <name type="common">Chinese pond mussel</name>
    <name type="synonym">Anodonta woodiana</name>
    <dbReference type="NCBI Taxonomy" id="1069815"/>
    <lineage>
        <taxon>Eukaryota</taxon>
        <taxon>Metazoa</taxon>
        <taxon>Spiralia</taxon>
        <taxon>Lophotrochozoa</taxon>
        <taxon>Mollusca</taxon>
        <taxon>Bivalvia</taxon>
        <taxon>Autobranchia</taxon>
        <taxon>Heteroconchia</taxon>
        <taxon>Palaeoheterodonta</taxon>
        <taxon>Unionida</taxon>
        <taxon>Unionoidea</taxon>
        <taxon>Unionidae</taxon>
        <taxon>Unioninae</taxon>
        <taxon>Sinanodonta</taxon>
    </lineage>
</organism>
<dbReference type="GO" id="GO:0005125">
    <property type="term" value="F:cytokine activity"/>
    <property type="evidence" value="ECO:0007669"/>
    <property type="project" value="UniProtKB-KW"/>
</dbReference>
<dbReference type="AlphaFoldDB" id="A0ABD3W0I7"/>
<name>A0ABD3W0I7_SINWO</name>
<evidence type="ECO:0000256" key="3">
    <source>
        <dbReference type="ARBA" id="ARBA00022514"/>
    </source>
</evidence>
<protein>
    <recommendedName>
        <fullName evidence="6">THD domain-containing protein</fullName>
    </recommendedName>
</protein>
<dbReference type="Pfam" id="PF00229">
    <property type="entry name" value="TNF"/>
    <property type="match status" value="1"/>
</dbReference>
<keyword evidence="5" id="KW-1133">Transmembrane helix</keyword>
<dbReference type="GO" id="GO:0005615">
    <property type="term" value="C:extracellular space"/>
    <property type="evidence" value="ECO:0007669"/>
    <property type="project" value="UniProtKB-KW"/>
</dbReference>
<keyword evidence="8" id="KW-1185">Reference proteome</keyword>
<dbReference type="GO" id="GO:0016020">
    <property type="term" value="C:membrane"/>
    <property type="evidence" value="ECO:0007669"/>
    <property type="project" value="UniProtKB-SubCell"/>
</dbReference>
<dbReference type="Gene3D" id="2.60.120.40">
    <property type="match status" value="1"/>
</dbReference>
<comment type="subcellular location">
    <subcellularLocation>
        <location evidence="1">Membrane</location>
    </subcellularLocation>
</comment>
<proteinExistence type="inferred from homology"/>
<accession>A0ABD3W0I7</accession>
<dbReference type="SMART" id="SM00207">
    <property type="entry name" value="TNF"/>
    <property type="match status" value="1"/>
</dbReference>
<evidence type="ECO:0000313" key="8">
    <source>
        <dbReference type="Proteomes" id="UP001634394"/>
    </source>
</evidence>
<feature type="domain" description="THD" evidence="6">
    <location>
        <begin position="152"/>
        <end position="297"/>
    </location>
</feature>
<evidence type="ECO:0000313" key="7">
    <source>
        <dbReference type="EMBL" id="KAL3866763.1"/>
    </source>
</evidence>
<comment type="caution">
    <text evidence="7">The sequence shown here is derived from an EMBL/GenBank/DDBJ whole genome shotgun (WGS) entry which is preliminary data.</text>
</comment>
<gene>
    <name evidence="7" type="ORF">ACJMK2_044039</name>
</gene>
<evidence type="ECO:0000256" key="2">
    <source>
        <dbReference type="ARBA" id="ARBA00008670"/>
    </source>
</evidence>
<sequence length="297" mass="33487">MESKSHREYVLITSSSELGNRFVNDRKQVEVITRPRKTRVLIAALCVSVVCNVFVVVFFFVHKEILLQSEAGTQRGHCARLEKNNVCLPCSSKEQFILASGETRDIKWVTLCSYDNLCCLESYEPLSRLIQIFSLNHTAAQTRRDGDMVKRPAAHVYIDVNQLKNDTLSWSLGDGFNTAFLVNGVEMVEASLQVPEAGDYFVYSFITFKSPLSRGAVNLSPTFGHYVQRDNSALPLTGKQLLLMNRKSSPEGDFSFQSSFLSAVLRLRRHDRISTGVSEISSIYRATMSNFMGLYRV</sequence>
<dbReference type="PANTHER" id="PTHR11471:SF13">
    <property type="entry name" value="TNF FAMILY PROFILE DOMAIN-CONTAINING PROTEIN"/>
    <property type="match status" value="1"/>
</dbReference>
<keyword evidence="5" id="KW-0812">Transmembrane</keyword>
<dbReference type="Proteomes" id="UP001634394">
    <property type="component" value="Unassembled WGS sequence"/>
</dbReference>
<dbReference type="InterPro" id="IPR006052">
    <property type="entry name" value="TNF_dom"/>
</dbReference>
<comment type="similarity">
    <text evidence="2">Belongs to the tumor necrosis factor family.</text>
</comment>
<evidence type="ECO:0000256" key="5">
    <source>
        <dbReference type="SAM" id="Phobius"/>
    </source>
</evidence>
<evidence type="ECO:0000256" key="1">
    <source>
        <dbReference type="ARBA" id="ARBA00004370"/>
    </source>
</evidence>
<keyword evidence="3" id="KW-0202">Cytokine</keyword>
<feature type="transmembrane region" description="Helical" evidence="5">
    <location>
        <begin position="40"/>
        <end position="61"/>
    </location>
</feature>
<dbReference type="SUPFAM" id="SSF49842">
    <property type="entry name" value="TNF-like"/>
    <property type="match status" value="1"/>
</dbReference>
<dbReference type="PROSITE" id="PS50049">
    <property type="entry name" value="THD_2"/>
    <property type="match status" value="1"/>
</dbReference>
<evidence type="ECO:0000256" key="4">
    <source>
        <dbReference type="ARBA" id="ARBA00023136"/>
    </source>
</evidence>
<reference evidence="7 8" key="1">
    <citation type="submission" date="2024-11" db="EMBL/GenBank/DDBJ databases">
        <title>Chromosome-level genome assembly of the freshwater bivalve Anodonta woodiana.</title>
        <authorList>
            <person name="Chen X."/>
        </authorList>
    </citation>
    <scope>NUCLEOTIDE SEQUENCE [LARGE SCALE GENOMIC DNA]</scope>
    <source>
        <strain evidence="7">MN2024</strain>
        <tissue evidence="7">Gills</tissue>
    </source>
</reference>
<keyword evidence="4 5" id="KW-0472">Membrane</keyword>
<dbReference type="EMBL" id="JBJQND010000009">
    <property type="protein sequence ID" value="KAL3866763.1"/>
    <property type="molecule type" value="Genomic_DNA"/>
</dbReference>
<dbReference type="PANTHER" id="PTHR11471">
    <property type="entry name" value="TUMOR NECROSIS FACTOR FAMILY MEMBER"/>
    <property type="match status" value="1"/>
</dbReference>